<dbReference type="EMBL" id="HBIW01017748">
    <property type="protein sequence ID" value="CAE0699867.1"/>
    <property type="molecule type" value="Transcribed_RNA"/>
</dbReference>
<feature type="signal peptide" evidence="2">
    <location>
        <begin position="1"/>
        <end position="26"/>
    </location>
</feature>
<evidence type="ECO:0000256" key="2">
    <source>
        <dbReference type="SAM" id="SignalP"/>
    </source>
</evidence>
<accession>A0A7S4A0I6</accession>
<dbReference type="SUPFAM" id="SSF51197">
    <property type="entry name" value="Clavaminate synthase-like"/>
    <property type="match status" value="1"/>
</dbReference>
<reference evidence="3" key="1">
    <citation type="submission" date="2021-01" db="EMBL/GenBank/DDBJ databases">
        <authorList>
            <person name="Corre E."/>
            <person name="Pelletier E."/>
            <person name="Niang G."/>
            <person name="Scheremetjew M."/>
            <person name="Finn R."/>
            <person name="Kale V."/>
            <person name="Holt S."/>
            <person name="Cochrane G."/>
            <person name="Meng A."/>
            <person name="Brown T."/>
            <person name="Cohen L."/>
        </authorList>
    </citation>
    <scope>NUCLEOTIDE SEQUENCE</scope>
    <source>
        <strain evidence="3">CCMP1756</strain>
    </source>
</reference>
<evidence type="ECO:0000313" key="3">
    <source>
        <dbReference type="EMBL" id="CAE0699867.1"/>
    </source>
</evidence>
<gene>
    <name evidence="3" type="ORF">PCAL00307_LOCUS15303</name>
</gene>
<name>A0A7S4A0I6_9STRA</name>
<feature type="chain" id="PRO_5031571512" description="Prolyl 4-hydroxylase alpha subunit domain-containing protein" evidence="2">
    <location>
        <begin position="27"/>
        <end position="251"/>
    </location>
</feature>
<evidence type="ECO:0000256" key="1">
    <source>
        <dbReference type="SAM" id="MobiDB-lite"/>
    </source>
</evidence>
<keyword evidence="2" id="KW-0732">Signal</keyword>
<organism evidence="3">
    <name type="scientific">Pelagomonas calceolata</name>
    <dbReference type="NCBI Taxonomy" id="35677"/>
    <lineage>
        <taxon>Eukaryota</taxon>
        <taxon>Sar</taxon>
        <taxon>Stramenopiles</taxon>
        <taxon>Ochrophyta</taxon>
        <taxon>Pelagophyceae</taxon>
        <taxon>Pelagomonadales</taxon>
        <taxon>Pelagomonadaceae</taxon>
        <taxon>Pelagomonas</taxon>
    </lineage>
</organism>
<protein>
    <recommendedName>
        <fullName evidence="4">Prolyl 4-hydroxylase alpha subunit domain-containing protein</fullName>
    </recommendedName>
</protein>
<sequence length="251" mass="27602">MAPSRIYAAAAALPLALALVAPPARTAPPRTGIRRHGIDVNVWEYVYNNQDPGVALPAGCDERNPTPAPFEITAEQKAELEREGVVVIPGLLNKEWLAHLREITDWQVEHPHIWASPGVASGLYDYIQRNIWTTNDAFIKFLYHSPVSTALAQLGGAKDSVRVTTDLLMVNPNKGFKWHQDNQNGPVGSFRGVPVFLLPSRLALGSTCGVRRARPRPASDARTPPRRRVERRHAIDARRGASRAIDAAPAR</sequence>
<proteinExistence type="predicted"/>
<evidence type="ECO:0008006" key="4">
    <source>
        <dbReference type="Google" id="ProtNLM"/>
    </source>
</evidence>
<feature type="region of interest" description="Disordered" evidence="1">
    <location>
        <begin position="209"/>
        <end position="251"/>
    </location>
</feature>
<dbReference type="Gene3D" id="2.60.120.620">
    <property type="entry name" value="q2cbj1_9rhob like domain"/>
    <property type="match status" value="1"/>
</dbReference>
<dbReference type="AlphaFoldDB" id="A0A7S4A0I6"/>